<evidence type="ECO:0000256" key="1">
    <source>
        <dbReference type="ARBA" id="ARBA00007274"/>
    </source>
</evidence>
<name>A0ABT0L8L1_9GAMM</name>
<evidence type="ECO:0000313" key="3">
    <source>
        <dbReference type="EMBL" id="MCL1123894.1"/>
    </source>
</evidence>
<dbReference type="SUPFAM" id="SSF51161">
    <property type="entry name" value="Trimeric LpxA-like enzymes"/>
    <property type="match status" value="1"/>
</dbReference>
<evidence type="ECO:0000313" key="4">
    <source>
        <dbReference type="Proteomes" id="UP001203423"/>
    </source>
</evidence>
<dbReference type="PANTHER" id="PTHR43300:SF4">
    <property type="entry name" value="ACYL-[ACYL-CARRIER-PROTEIN]--UDP-N-ACETYLGLUCOSAMINE O-ACYLTRANSFERASE"/>
    <property type="match status" value="1"/>
</dbReference>
<dbReference type="Pfam" id="PF17836">
    <property type="entry name" value="PglD_N"/>
    <property type="match status" value="1"/>
</dbReference>
<dbReference type="InterPro" id="IPR011004">
    <property type="entry name" value="Trimer_LpxA-like_sf"/>
</dbReference>
<sequence length="225" mass="25048">MVKKNKKLVIIGAGEFAAIAFEYFTHDSEYEVCGFSVDSEYLNSDEYLSLPIVARSKISELYPSEEYDAFVAIPASELNCLRERLYLETKALGYTMATYISSKAFVWRNAKIGDNCFIFENNTVQPFVTIGNNVVLWSGNHIGHQTEICDNVFVSSHVVISGYCKIGRNCFLGVNSTLNDGTEMPEFSILGSASLVTKKLKEKEKIYVGNPAKPFTNKSALSVKL</sequence>
<reference evidence="3 4" key="1">
    <citation type="submission" date="2022-01" db="EMBL/GenBank/DDBJ databases">
        <title>Whole genome-based taxonomy of the Shewanellaceae.</title>
        <authorList>
            <person name="Martin-Rodriguez A.J."/>
        </authorList>
    </citation>
    <scope>NUCLEOTIDE SEQUENCE [LARGE SCALE GENOMIC DNA]</scope>
    <source>
        <strain evidence="3 4">DSM 17177</strain>
    </source>
</reference>
<organism evidence="3 4">
    <name type="scientific">Shewanella surugensis</name>
    <dbReference type="NCBI Taxonomy" id="212020"/>
    <lineage>
        <taxon>Bacteria</taxon>
        <taxon>Pseudomonadati</taxon>
        <taxon>Pseudomonadota</taxon>
        <taxon>Gammaproteobacteria</taxon>
        <taxon>Alteromonadales</taxon>
        <taxon>Shewanellaceae</taxon>
        <taxon>Shewanella</taxon>
    </lineage>
</organism>
<dbReference type="PANTHER" id="PTHR43300">
    <property type="entry name" value="ACETYLTRANSFERASE"/>
    <property type="match status" value="1"/>
</dbReference>
<dbReference type="Gene3D" id="2.160.10.10">
    <property type="entry name" value="Hexapeptide repeat proteins"/>
    <property type="match status" value="1"/>
</dbReference>
<keyword evidence="4" id="KW-1185">Reference proteome</keyword>
<dbReference type="Proteomes" id="UP001203423">
    <property type="component" value="Unassembled WGS sequence"/>
</dbReference>
<dbReference type="NCBIfam" id="TIGR03570">
    <property type="entry name" value="NeuD_NnaD"/>
    <property type="match status" value="1"/>
</dbReference>
<dbReference type="InterPro" id="IPR050179">
    <property type="entry name" value="Trans_hexapeptide_repeat"/>
</dbReference>
<dbReference type="EMBL" id="JAKIKS010000013">
    <property type="protein sequence ID" value="MCL1123894.1"/>
    <property type="molecule type" value="Genomic_DNA"/>
</dbReference>
<gene>
    <name evidence="3" type="ORF">L2764_05205</name>
</gene>
<evidence type="ECO:0000259" key="2">
    <source>
        <dbReference type="Pfam" id="PF17836"/>
    </source>
</evidence>
<protein>
    <submittedName>
        <fullName evidence="3">Acetyltransferase</fullName>
    </submittedName>
</protein>
<dbReference type="InterPro" id="IPR001451">
    <property type="entry name" value="Hexapep"/>
</dbReference>
<dbReference type="Pfam" id="PF00132">
    <property type="entry name" value="Hexapep"/>
    <property type="match status" value="1"/>
</dbReference>
<dbReference type="InterPro" id="IPR020019">
    <property type="entry name" value="AcTrfase_PglD-like"/>
</dbReference>
<feature type="domain" description="PglD N-terminal" evidence="2">
    <location>
        <begin position="7"/>
        <end position="74"/>
    </location>
</feature>
<dbReference type="Gene3D" id="3.40.50.20">
    <property type="match status" value="1"/>
</dbReference>
<comment type="similarity">
    <text evidence="1">Belongs to the transferase hexapeptide repeat family.</text>
</comment>
<comment type="caution">
    <text evidence="3">The sequence shown here is derived from an EMBL/GenBank/DDBJ whole genome shotgun (WGS) entry which is preliminary data.</text>
</comment>
<dbReference type="CDD" id="cd03360">
    <property type="entry name" value="LbH_AT_putative"/>
    <property type="match status" value="1"/>
</dbReference>
<dbReference type="InterPro" id="IPR041561">
    <property type="entry name" value="PglD_N"/>
</dbReference>
<proteinExistence type="inferred from homology"/>
<accession>A0ABT0L8L1</accession>
<dbReference type="RefSeq" id="WP_248939174.1">
    <property type="nucleotide sequence ID" value="NZ_JAKIKS010000013.1"/>
</dbReference>